<reference evidence="1 2" key="1">
    <citation type="submission" date="2019-03" db="EMBL/GenBank/DDBJ databases">
        <title>Sequencing the genomes of 1000 actinobacteria strains.</title>
        <authorList>
            <person name="Klenk H.-P."/>
        </authorList>
    </citation>
    <scope>NUCLEOTIDE SEQUENCE [LARGE SCALE GENOMIC DNA]</scope>
    <source>
        <strain evidence="1 2">DSM 18936</strain>
    </source>
</reference>
<name>A0A4R7I1R5_9ACTN</name>
<proteinExistence type="predicted"/>
<protein>
    <recommendedName>
        <fullName evidence="3">Universal stress protein family protein</fullName>
    </recommendedName>
</protein>
<dbReference type="EMBL" id="SOAU01000001">
    <property type="protein sequence ID" value="TDT17441.1"/>
    <property type="molecule type" value="Genomic_DNA"/>
</dbReference>
<sequence>MNTPTPSTEPTATSTDRATVVLVDPTSPDGETSLDALHDADRHVLIVVLTSGRACNALRNRAHDQGVSVTSAAWSYLEEVALRVSRSGRVVGTIVASGPDAAYELISVVAEHPCERIVLPASTARIDRMLPRRLTRQTPVVVETAAFASA</sequence>
<dbReference type="RefSeq" id="WP_133869732.1">
    <property type="nucleotide sequence ID" value="NZ_SOAU01000001.1"/>
</dbReference>
<keyword evidence="2" id="KW-1185">Reference proteome</keyword>
<comment type="caution">
    <text evidence="1">The sequence shown here is derived from an EMBL/GenBank/DDBJ whole genome shotgun (WGS) entry which is preliminary data.</text>
</comment>
<dbReference type="AlphaFoldDB" id="A0A4R7I1R5"/>
<organism evidence="1 2">
    <name type="scientific">Ilumatobacter fluminis</name>
    <dbReference type="NCBI Taxonomy" id="467091"/>
    <lineage>
        <taxon>Bacteria</taxon>
        <taxon>Bacillati</taxon>
        <taxon>Actinomycetota</taxon>
        <taxon>Acidimicrobiia</taxon>
        <taxon>Acidimicrobiales</taxon>
        <taxon>Ilumatobacteraceae</taxon>
        <taxon>Ilumatobacter</taxon>
    </lineage>
</organism>
<accession>A0A4R7I1R5</accession>
<evidence type="ECO:0000313" key="2">
    <source>
        <dbReference type="Proteomes" id="UP000294558"/>
    </source>
</evidence>
<evidence type="ECO:0008006" key="3">
    <source>
        <dbReference type="Google" id="ProtNLM"/>
    </source>
</evidence>
<dbReference type="Proteomes" id="UP000294558">
    <property type="component" value="Unassembled WGS sequence"/>
</dbReference>
<gene>
    <name evidence="1" type="ORF">BDK89_3051</name>
</gene>
<evidence type="ECO:0000313" key="1">
    <source>
        <dbReference type="EMBL" id="TDT17441.1"/>
    </source>
</evidence>